<dbReference type="InterPro" id="IPR011993">
    <property type="entry name" value="PH-like_dom_sf"/>
</dbReference>
<dbReference type="SUPFAM" id="SSF50729">
    <property type="entry name" value="PH domain-like"/>
    <property type="match status" value="1"/>
</dbReference>
<feature type="coiled-coil region" evidence="1">
    <location>
        <begin position="212"/>
        <end position="324"/>
    </location>
</feature>
<feature type="compositionally biased region" description="Polar residues" evidence="2">
    <location>
        <begin position="456"/>
        <end position="467"/>
    </location>
</feature>
<feature type="region of interest" description="Disordered" evidence="2">
    <location>
        <begin position="32"/>
        <end position="51"/>
    </location>
</feature>
<dbReference type="SMART" id="SM00233">
    <property type="entry name" value="PH"/>
    <property type="match status" value="1"/>
</dbReference>
<name>A0ABM4CBL8_HYDVU</name>
<feature type="coiled-coil region" evidence="1">
    <location>
        <begin position="1319"/>
        <end position="1385"/>
    </location>
</feature>
<dbReference type="InterPro" id="IPR001849">
    <property type="entry name" value="PH_domain"/>
</dbReference>
<evidence type="ECO:0000256" key="2">
    <source>
        <dbReference type="SAM" id="MobiDB-lite"/>
    </source>
</evidence>
<evidence type="ECO:0000313" key="4">
    <source>
        <dbReference type="Proteomes" id="UP001652625"/>
    </source>
</evidence>
<feature type="compositionally biased region" description="Polar residues" evidence="2">
    <location>
        <begin position="35"/>
        <end position="51"/>
    </location>
</feature>
<dbReference type="Gene3D" id="2.30.29.30">
    <property type="entry name" value="Pleckstrin-homology domain (PH domain)/Phosphotyrosine-binding domain (PTB)"/>
    <property type="match status" value="1"/>
</dbReference>
<feature type="coiled-coil region" evidence="1">
    <location>
        <begin position="1561"/>
        <end position="1595"/>
    </location>
</feature>
<feature type="coiled-coil region" evidence="1">
    <location>
        <begin position="1414"/>
        <end position="1531"/>
    </location>
</feature>
<feature type="coiled-coil region" evidence="1">
    <location>
        <begin position="645"/>
        <end position="830"/>
    </location>
</feature>
<feature type="region of interest" description="Disordered" evidence="2">
    <location>
        <begin position="449"/>
        <end position="479"/>
    </location>
</feature>
<feature type="compositionally biased region" description="Basic and acidic residues" evidence="2">
    <location>
        <begin position="1785"/>
        <end position="1812"/>
    </location>
</feature>
<feature type="coiled-coil region" evidence="1">
    <location>
        <begin position="1048"/>
        <end position="1109"/>
    </location>
</feature>
<feature type="domain" description="PH" evidence="3">
    <location>
        <begin position="60"/>
        <end position="162"/>
    </location>
</feature>
<feature type="region of interest" description="Disordered" evidence="2">
    <location>
        <begin position="831"/>
        <end position="868"/>
    </location>
</feature>
<dbReference type="PROSITE" id="PS50003">
    <property type="entry name" value="PH_DOMAIN"/>
    <property type="match status" value="1"/>
</dbReference>
<evidence type="ECO:0000259" key="3">
    <source>
        <dbReference type="PROSITE" id="PS50003"/>
    </source>
</evidence>
<gene>
    <name evidence="5" type="primary">LOC100207559</name>
</gene>
<feature type="compositionally biased region" description="Basic and acidic residues" evidence="2">
    <location>
        <begin position="835"/>
        <end position="868"/>
    </location>
</feature>
<sequence length="1868" mass="218422">MADRTGNCKIFAANYFNPTKCQNCFKQKDQHPTQEETNNVANNSSKPLTTKASNTGISKALVIEGNLERSCYIKGTQNLDSWKLYWFCLFSNGELQSFDSPLKKESPISIYLNDYIRMLNGKEEIGIDFAFGIKTLRDTTFFKASSKVDYVNWWKEFSTFISAPLKNSPAKQTYSKPNTSHSNPYSSLSKVSAFSSRSSSVSSLHEADSLQTDALRSKIAKLEETNSKLSNVDTERRKLQLEVNYWKEYVTNSQNARRSGQVVDANTDLADVRKQLIQVQDELNETNKRFKTQSGKLVIQNKELSNLKEKLLEAKSIAAVYKAKNEQLTAELSRKNGTVSPSEDAFGKTSQRSFDEDLKLSSTHGAQHFEEKFLVLKDKLKRIERELYLKSKELEKANESRSKVAKYTRTLLQELETRLSDAETKSADLEVKLSNAQAELALERERRLKQEDGLQKRSNSFPSNDAKSSGEHSSSEDSKYADYYRSRYKEVEASLLEKDKQLHESEQKIKEMQLSVKNNSDNYKVIADLQNKLSDATHKLSDRQLKIHELTKEIDNLRCIESTYERKAKQCETLEDIVKDLETKLSDQKKNFHVVKQELEMLRIRELVLKEQLQTVAQESDYSDDDDENDQLQKSVEMKQKIDNLIEAECLIKKLNLDKENLENKNKELESRLRKLNTENFKNIESSKFSEVKLLDDNDKEEYKNRLKELETRIFEADDKYLNKIRILKNEHQQEIDHILDKHTEEKTLFQNKIENIQQELDQYRNENKTLVIRCKELESALNETESKVFDEVKLHTNTKLLLEERSCLLQEIEERCKRVSIERDTLKMQFQRQESQDGHEFTEESHSETNRMSNKVKETTDFTDGRGRSNFAKRERIFSSDDEIFHTPKTSTSSESDTASYKIKCQQYEKELTSVTKLLVSSEQSCISVAQDLENQLKYQEDLLIKYELLECRMSEIENQISDSQETLQLKSDELEKERKNVLYLVDVTSAYIKKLETSLAESKAKVQELQNFIEISKEGKRPQPEGRSDLPDNVKEDSFNEENCSNEQLKTINQKLATKISILEKELSELRLKKDDSQVIHKNNENIEELHLEIEHLEKELQAQEVAHQKEIDILQEHFQAELKAAFSGDTGTYDMLNRIQELEICLEETRTSCNNKIKEMKQEFEQEKEQMMDDMATVLHASQNSDFHSNNETRSGTVEELEERIMKLEEQLTEQREKFEEELQLEKDAHTQDMEDTIRDMMMVRNASTRYDGSNDPDGSLSTGLHSSNELEELKLSYETKIQILNEEHEDQLDQVRRDMAIIVSSITQGRSSDTIMELQARIKEMEMDMEDMRADRIAEIEEFRLNLKRAESATFFANRRNEDMGSKIYNMQNEMEEMERKHQVIVQSYQEKLESLGVDVNVTGDAMKFHKELEEKNKQLQLALDKICKERDLEMDAFVLRLQEEKRQAIQEATDNTLRLEELIDEMKNTHEREKKEMQQSLLPERSECSVLRKRIEELELTCESLKEEYELEIEELTKEHKKEVEKLRLFYEKEIAEVKRGPSLRKTSVDHGSLTKSILKEQKEKHDKEMENLRQSFDLERRQAKIVQEREIDDIRMQYDEKLKMSYQDGMRRQSVSERKSDATKIRELISEKDNLATKLLELEIKYDKETKAYLEKIKNLNATIEELKGNNSNKKLNSDGSSKISLTLDEDEQKKLEEIQEQIRRYERRIDYYQQKSLRENSAESERVSELQSDVVNLHNEMETIKNNRRKAVYEKEKKEKPSIGKQGRRNTDSSALRRHTDTEADKYNPKKERDPRQRWSDLEERTEVITRSISELDGKRNPRLTTTKAEGKSGTVLARKTLWENIIEEPKPRKTTNSDVK</sequence>
<feature type="region of interest" description="Disordered" evidence="2">
    <location>
        <begin position="1018"/>
        <end position="1044"/>
    </location>
</feature>
<dbReference type="Proteomes" id="UP001652625">
    <property type="component" value="Chromosome 08"/>
</dbReference>
<proteinExistence type="predicted"/>
<protein>
    <submittedName>
        <fullName evidence="5">Myosin heavy chain, cardiac muscle isoform isoform X2</fullName>
    </submittedName>
</protein>
<feature type="region of interest" description="Disordered" evidence="2">
    <location>
        <begin position="1251"/>
        <end position="1270"/>
    </location>
</feature>
<feature type="compositionally biased region" description="Basic and acidic residues" evidence="2">
    <location>
        <begin position="468"/>
        <end position="479"/>
    </location>
</feature>
<accession>A0ABM4CBL8</accession>
<keyword evidence="4" id="KW-1185">Reference proteome</keyword>
<feature type="region of interest" description="Disordered" evidence="2">
    <location>
        <begin position="1746"/>
        <end position="1812"/>
    </location>
</feature>
<feature type="coiled-coil region" evidence="1">
    <location>
        <begin position="1153"/>
        <end position="1243"/>
    </location>
</feature>
<feature type="coiled-coil region" evidence="1">
    <location>
        <begin position="931"/>
        <end position="1014"/>
    </location>
</feature>
<reference evidence="5" key="1">
    <citation type="submission" date="2025-08" db="UniProtKB">
        <authorList>
            <consortium name="RefSeq"/>
        </authorList>
    </citation>
    <scope>IDENTIFICATION</scope>
</reference>
<feature type="coiled-coil region" evidence="1">
    <location>
        <begin position="488"/>
        <end position="598"/>
    </location>
</feature>
<evidence type="ECO:0000256" key="1">
    <source>
        <dbReference type="SAM" id="Coils"/>
    </source>
</evidence>
<feature type="compositionally biased region" description="Basic and acidic residues" evidence="2">
    <location>
        <begin position="1018"/>
        <end position="1040"/>
    </location>
</feature>
<evidence type="ECO:0000313" key="5">
    <source>
        <dbReference type="RefSeq" id="XP_065659067.1"/>
    </source>
</evidence>
<dbReference type="RefSeq" id="XP_065659067.1">
    <property type="nucleotide sequence ID" value="XM_065802995.1"/>
</dbReference>
<feature type="compositionally biased region" description="Basic and acidic residues" evidence="2">
    <location>
        <begin position="1746"/>
        <end position="1769"/>
    </location>
</feature>
<keyword evidence="1" id="KW-0175">Coiled coil</keyword>
<feature type="coiled-coil region" evidence="1">
    <location>
        <begin position="366"/>
        <end position="446"/>
    </location>
</feature>
<dbReference type="GeneID" id="100207559"/>
<organism evidence="4 5">
    <name type="scientific">Hydra vulgaris</name>
    <name type="common">Hydra</name>
    <name type="synonym">Hydra attenuata</name>
    <dbReference type="NCBI Taxonomy" id="6087"/>
    <lineage>
        <taxon>Eukaryota</taxon>
        <taxon>Metazoa</taxon>
        <taxon>Cnidaria</taxon>
        <taxon>Hydrozoa</taxon>
        <taxon>Hydroidolina</taxon>
        <taxon>Anthoathecata</taxon>
        <taxon>Aplanulata</taxon>
        <taxon>Hydridae</taxon>
        <taxon>Hydra</taxon>
    </lineage>
</organism>